<evidence type="ECO:0000256" key="13">
    <source>
        <dbReference type="ARBA" id="ARBA00023004"/>
    </source>
</evidence>
<accession>A0ABQ6ABF4</accession>
<evidence type="ECO:0000256" key="4">
    <source>
        <dbReference type="ARBA" id="ARBA00010051"/>
    </source>
</evidence>
<evidence type="ECO:0000256" key="10">
    <source>
        <dbReference type="ARBA" id="ARBA00022679"/>
    </source>
</evidence>
<dbReference type="PANTHER" id="PTHR43076:SF1">
    <property type="entry name" value="LIPOYL SYNTHASE 2"/>
    <property type="match status" value="1"/>
</dbReference>
<dbReference type="RefSeq" id="WP_284259938.1">
    <property type="nucleotide sequence ID" value="NZ_BSOS01000117.1"/>
</dbReference>
<dbReference type="NCBIfam" id="NF004884">
    <property type="entry name" value="PRK06245.1"/>
    <property type="match status" value="1"/>
</dbReference>
<gene>
    <name evidence="19" type="primary">fbiC</name>
    <name evidence="19" type="ORF">GCM10010909_37610</name>
</gene>
<dbReference type="Proteomes" id="UP001156641">
    <property type="component" value="Unassembled WGS sequence"/>
</dbReference>
<keyword evidence="10" id="KW-0808">Transferase</keyword>
<dbReference type="InterPro" id="IPR006638">
    <property type="entry name" value="Elp3/MiaA/NifB-like_rSAM"/>
</dbReference>
<dbReference type="SFLD" id="SFLDG01064">
    <property type="entry name" value="F420__menaquinone_cofactor_bio"/>
    <property type="match status" value="2"/>
</dbReference>
<dbReference type="SFLD" id="SFLDF00343">
    <property type="entry name" value="aminofutalosine_synthase_(mqnE"/>
    <property type="match status" value="1"/>
</dbReference>
<comment type="function">
    <text evidence="2">Catalyzes the radical-mediated synthesis of 7,8-didemethyl-8-hydroxy-5-deazariboflavin (FO) from 5-amino-6-(D-ribitylamino)uracil and L-tyrosine.</text>
</comment>
<evidence type="ECO:0000259" key="18">
    <source>
        <dbReference type="PROSITE" id="PS51918"/>
    </source>
</evidence>
<organism evidence="19 20">
    <name type="scientific">Acidocella aquatica</name>
    <dbReference type="NCBI Taxonomy" id="1922313"/>
    <lineage>
        <taxon>Bacteria</taxon>
        <taxon>Pseudomonadati</taxon>
        <taxon>Pseudomonadota</taxon>
        <taxon>Alphaproteobacteria</taxon>
        <taxon>Acetobacterales</taxon>
        <taxon>Acidocellaceae</taxon>
        <taxon>Acidocella</taxon>
    </lineage>
</organism>
<dbReference type="PANTHER" id="PTHR43076">
    <property type="entry name" value="FO SYNTHASE (COFH)"/>
    <property type="match status" value="1"/>
</dbReference>
<evidence type="ECO:0000256" key="9">
    <source>
        <dbReference type="ARBA" id="ARBA00022485"/>
    </source>
</evidence>
<dbReference type="NCBIfam" id="TIGR03550">
    <property type="entry name" value="F420_cofG"/>
    <property type="match status" value="1"/>
</dbReference>
<evidence type="ECO:0000256" key="12">
    <source>
        <dbReference type="ARBA" id="ARBA00022723"/>
    </source>
</evidence>
<dbReference type="InterPro" id="IPR034405">
    <property type="entry name" value="F420"/>
</dbReference>
<dbReference type="InterPro" id="IPR019940">
    <property type="entry name" value="CofH_family"/>
</dbReference>
<feature type="domain" description="Radical SAM core" evidence="18">
    <location>
        <begin position="457"/>
        <end position="695"/>
    </location>
</feature>
<comment type="cofactor">
    <cofactor evidence="1">
        <name>[4Fe-4S] cluster</name>
        <dbReference type="ChEBI" id="CHEBI:49883"/>
    </cofactor>
</comment>
<keyword evidence="12" id="KW-0479">Metal-binding</keyword>
<dbReference type="InterPro" id="IPR045567">
    <property type="entry name" value="CofH/MnqC-like_C"/>
</dbReference>
<dbReference type="SFLD" id="SFLDG01388">
    <property type="entry name" value="7_8-didemethyl-8-hydroxy-5-dea"/>
    <property type="match status" value="2"/>
</dbReference>
<dbReference type="PROSITE" id="PS51918">
    <property type="entry name" value="RADICAL_SAM"/>
    <property type="match status" value="2"/>
</dbReference>
<dbReference type="Pfam" id="PF19288">
    <property type="entry name" value="CofH_C"/>
    <property type="match status" value="1"/>
</dbReference>
<name>A0ABQ6ABF4_9PROT</name>
<dbReference type="NCBIfam" id="TIGR03551">
    <property type="entry name" value="F420_cofH"/>
    <property type="match status" value="1"/>
</dbReference>
<comment type="catalytic activity">
    <reaction evidence="16">
        <text>5-amino-6-(D-ribitylamino)uracil + L-tyrosine + S-adenosyl-L-methionine = 5-amino-5-(4-hydroxybenzyl)-6-(D-ribitylimino)-5,6-dihydrouracil + 2-iminoacetate + 5'-deoxyadenosine + L-methionine + H(+)</text>
        <dbReference type="Rhea" id="RHEA:55200"/>
        <dbReference type="ChEBI" id="CHEBI:15378"/>
        <dbReference type="ChEBI" id="CHEBI:15934"/>
        <dbReference type="ChEBI" id="CHEBI:17319"/>
        <dbReference type="ChEBI" id="CHEBI:57844"/>
        <dbReference type="ChEBI" id="CHEBI:58315"/>
        <dbReference type="ChEBI" id="CHEBI:59789"/>
        <dbReference type="ChEBI" id="CHEBI:77846"/>
        <dbReference type="ChEBI" id="CHEBI:85936"/>
        <dbReference type="EC" id="2.5.1.147"/>
    </reaction>
</comment>
<evidence type="ECO:0000256" key="15">
    <source>
        <dbReference type="ARBA" id="ARBA00023239"/>
    </source>
</evidence>
<keyword evidence="14" id="KW-0411">Iron-sulfur</keyword>
<keyword evidence="13" id="KW-0408">Iron</keyword>
<keyword evidence="11" id="KW-0949">S-adenosyl-L-methionine</keyword>
<dbReference type="InterPro" id="IPR019939">
    <property type="entry name" value="CofG_family"/>
</dbReference>
<dbReference type="Gene3D" id="3.20.20.70">
    <property type="entry name" value="Aldolase class I"/>
    <property type="match status" value="2"/>
</dbReference>
<evidence type="ECO:0000313" key="19">
    <source>
        <dbReference type="EMBL" id="GLR69077.1"/>
    </source>
</evidence>
<dbReference type="InterPro" id="IPR058240">
    <property type="entry name" value="rSAM_sf"/>
</dbReference>
<evidence type="ECO:0000256" key="17">
    <source>
        <dbReference type="ARBA" id="ARBA00048974"/>
    </source>
</evidence>
<evidence type="ECO:0000256" key="11">
    <source>
        <dbReference type="ARBA" id="ARBA00022691"/>
    </source>
</evidence>
<dbReference type="SFLD" id="SFLDS00029">
    <property type="entry name" value="Radical_SAM"/>
    <property type="match status" value="2"/>
</dbReference>
<evidence type="ECO:0000256" key="1">
    <source>
        <dbReference type="ARBA" id="ARBA00001966"/>
    </source>
</evidence>
<dbReference type="NCBIfam" id="TIGR00423">
    <property type="entry name" value="CofH family radical SAM protein"/>
    <property type="match status" value="1"/>
</dbReference>
<dbReference type="InterPro" id="IPR007197">
    <property type="entry name" value="rSAM"/>
</dbReference>
<dbReference type="Pfam" id="PF04055">
    <property type="entry name" value="Radical_SAM"/>
    <property type="match status" value="2"/>
</dbReference>
<keyword evidence="15" id="KW-0456">Lyase</keyword>
<evidence type="ECO:0000256" key="7">
    <source>
        <dbReference type="ARBA" id="ARBA00012289"/>
    </source>
</evidence>
<dbReference type="HAMAP" id="MF_01612">
    <property type="entry name" value="FO_synth_sub2"/>
    <property type="match status" value="1"/>
</dbReference>
<dbReference type="SFLD" id="SFLDF00294">
    <property type="entry name" value="7_8-didemethyl-8-hydroxy-5-dea"/>
    <property type="match status" value="1"/>
</dbReference>
<comment type="similarity">
    <text evidence="4">In the C-terminal section; belongs to the radical SAM superfamily. CofH family.</text>
</comment>
<dbReference type="EC" id="4.3.1.32" evidence="6"/>
<comment type="caution">
    <text evidence="19">The sequence shown here is derived from an EMBL/GenBank/DDBJ whole genome shotgun (WGS) entry which is preliminary data.</text>
</comment>
<dbReference type="InterPro" id="IPR020050">
    <property type="entry name" value="FO_synthase_su2"/>
</dbReference>
<evidence type="ECO:0000256" key="8">
    <source>
        <dbReference type="ARBA" id="ARBA00022220"/>
    </source>
</evidence>
<comment type="catalytic activity">
    <reaction evidence="17">
        <text>5-amino-5-(4-hydroxybenzyl)-6-(D-ribitylimino)-5,6-dihydrouracil + S-adenosyl-L-methionine = 7,8-didemethyl-8-hydroxy-5-deazariboflavin + 5'-deoxyadenosine + L-methionine + NH4(+) + H(+)</text>
        <dbReference type="Rhea" id="RHEA:55204"/>
        <dbReference type="ChEBI" id="CHEBI:15378"/>
        <dbReference type="ChEBI" id="CHEBI:17319"/>
        <dbReference type="ChEBI" id="CHEBI:28938"/>
        <dbReference type="ChEBI" id="CHEBI:57844"/>
        <dbReference type="ChEBI" id="CHEBI:59789"/>
        <dbReference type="ChEBI" id="CHEBI:59904"/>
        <dbReference type="ChEBI" id="CHEBI:85936"/>
        <dbReference type="EC" id="4.3.1.32"/>
    </reaction>
</comment>
<evidence type="ECO:0000256" key="14">
    <source>
        <dbReference type="ARBA" id="ARBA00023014"/>
    </source>
</evidence>
<feature type="domain" description="Radical SAM core" evidence="18">
    <location>
        <begin position="48"/>
        <end position="295"/>
    </location>
</feature>
<keyword evidence="9" id="KW-0004">4Fe-4S</keyword>
<evidence type="ECO:0000256" key="3">
    <source>
        <dbReference type="ARBA" id="ARBA00004712"/>
    </source>
</evidence>
<dbReference type="CDD" id="cd01335">
    <property type="entry name" value="Radical_SAM"/>
    <property type="match status" value="2"/>
</dbReference>
<dbReference type="SUPFAM" id="SSF102114">
    <property type="entry name" value="Radical SAM enzymes"/>
    <property type="match status" value="2"/>
</dbReference>
<dbReference type="SMART" id="SM00729">
    <property type="entry name" value="Elp3"/>
    <property type="match status" value="2"/>
</dbReference>
<reference evidence="20" key="1">
    <citation type="journal article" date="2019" name="Int. J. Syst. Evol. Microbiol.">
        <title>The Global Catalogue of Microorganisms (GCM) 10K type strain sequencing project: providing services to taxonomists for standard genome sequencing and annotation.</title>
        <authorList>
            <consortium name="The Broad Institute Genomics Platform"/>
            <consortium name="The Broad Institute Genome Sequencing Center for Infectious Disease"/>
            <person name="Wu L."/>
            <person name="Ma J."/>
        </authorList>
    </citation>
    <scope>NUCLEOTIDE SEQUENCE [LARGE SCALE GENOMIC DNA]</scope>
    <source>
        <strain evidence="20">NBRC 112502</strain>
    </source>
</reference>
<sequence length="778" mass="83419">MNNPDALDLTIRNTGTAAEITAMLTRAPLSELLRQSEAMTLAGHGLLVTYSRKVFIPLTKLCRDVCHYCTFAQTPKAAASAYLSPEEVLAIARAGVAAGCREALFTLGDQPEARYAAAREALAKMGYPTTLAYLRAMAELVLNETGLLPHLNPGLMTAADYAALRPVSASMGIMLETISARLSEPGGPHYGSPDKLPAARLKTIEAAGAARVPFTTGLLIGIGETRAERIEALLAIRDLHRRHGHIQEVIIQNFRAKPDTKMASHPEPSLEEHCWTIAAARLILGPDMSIQAPPNLQPGHLAALLAAGVNDWGGVSPVTPDHVNPEAPWPHLTALAQATSATGRVLAERLAIGPAYAQAPTTWLDKSLVPRVRRQVDARGLPVTDSWHAGTGAPIPAPAVHGGGVSPAIAAIIARARSGNRLEEREIVQLFNAGGADAARIAAAANALRAEAVGETITYVINRNINYTNICLHKCGFCAFSKGSTKAERGPAYNIDLSEISARAVEAWARGATEVCLQGGIHPDYDGNTYLNIARSVRQATPGMHIHAFSPLEVWHGATTLGLDLETYLAQLRDAGLSTLPGTAAEILDDEIRAIICPDKLNTRQWLDVMRAAHRVGLKSTATIMFGHVERYEHWARHLLRIRDLQAETGGFTEFVPLPFVHMEAPLWRKGLARSGPSWREALLMHAIARLVLHPLIPNIQASWVKLGEAGVLAALNAGVNDLGGVLMDESITRAAGGQNGQACTPERMRHLASQVGRPAVQRTTLYQPVPLLAETGD</sequence>
<proteinExistence type="inferred from homology"/>
<comment type="similarity">
    <text evidence="5">In the N-terminal section; belongs to the radical SAM superfamily. CofG family.</text>
</comment>
<dbReference type="SFLD" id="SFLDG01389">
    <property type="entry name" value="menaquinone_synthsis_involved"/>
    <property type="match status" value="1"/>
</dbReference>
<comment type="pathway">
    <text evidence="3">Cofactor biosynthesis; coenzyme F0 biosynthesis.</text>
</comment>
<keyword evidence="20" id="KW-1185">Reference proteome</keyword>
<evidence type="ECO:0000256" key="16">
    <source>
        <dbReference type="ARBA" id="ARBA00048468"/>
    </source>
</evidence>
<dbReference type="HAMAP" id="MF_01611">
    <property type="entry name" value="FO_synth_sub1"/>
    <property type="match status" value="1"/>
</dbReference>
<evidence type="ECO:0000256" key="6">
    <source>
        <dbReference type="ARBA" id="ARBA00012126"/>
    </source>
</evidence>
<dbReference type="EC" id="2.5.1.147" evidence="7"/>
<evidence type="ECO:0000313" key="20">
    <source>
        <dbReference type="Proteomes" id="UP001156641"/>
    </source>
</evidence>
<evidence type="ECO:0000256" key="2">
    <source>
        <dbReference type="ARBA" id="ARBA00003692"/>
    </source>
</evidence>
<evidence type="ECO:0000256" key="5">
    <source>
        <dbReference type="ARBA" id="ARBA00010826"/>
    </source>
</evidence>
<dbReference type="EMBL" id="BSOS01000117">
    <property type="protein sequence ID" value="GLR69077.1"/>
    <property type="molecule type" value="Genomic_DNA"/>
</dbReference>
<protein>
    <recommendedName>
        <fullName evidence="8">FO synthase</fullName>
        <ecNumber evidence="7">2.5.1.147</ecNumber>
        <ecNumber evidence="6">4.3.1.32</ecNumber>
    </recommendedName>
</protein>
<dbReference type="NCBIfam" id="NF005609">
    <property type="entry name" value="PRK07360.1"/>
    <property type="match status" value="1"/>
</dbReference>
<dbReference type="InterPro" id="IPR013785">
    <property type="entry name" value="Aldolase_TIM"/>
</dbReference>